<sequence length="144" mass="16114">MDFFIRHKTILSVCALTGLLVTTANAQFTFSGRLRTRTEYRNGQGSPLREGDTPAFFTSQRTRISAGYSGYRIKAFATLQDVRVWGQDASTVNRTTTADLNGLMLHEAWGEFSLLDTSQTRLGKELSLKIGRQELVYGRRTLTG</sequence>
<keyword evidence="1" id="KW-0732">Signal</keyword>
<feature type="signal peptide" evidence="1">
    <location>
        <begin position="1"/>
        <end position="26"/>
    </location>
</feature>
<evidence type="ECO:0000259" key="2">
    <source>
        <dbReference type="Pfam" id="PF13372"/>
    </source>
</evidence>
<dbReference type="Proteomes" id="UP000238375">
    <property type="component" value="Unassembled WGS sequence"/>
</dbReference>
<keyword evidence="4" id="KW-1185">Reference proteome</keyword>
<dbReference type="Pfam" id="PF13372">
    <property type="entry name" value="Alginate_exp"/>
    <property type="match status" value="1"/>
</dbReference>
<evidence type="ECO:0000256" key="1">
    <source>
        <dbReference type="SAM" id="SignalP"/>
    </source>
</evidence>
<evidence type="ECO:0000313" key="4">
    <source>
        <dbReference type="Proteomes" id="UP000238375"/>
    </source>
</evidence>
<comment type="caution">
    <text evidence="3">The sequence shown here is derived from an EMBL/GenBank/DDBJ whole genome shotgun (WGS) entry which is preliminary data.</text>
</comment>
<feature type="chain" id="PRO_5015673424" evidence="1">
    <location>
        <begin position="27"/>
        <end position="144"/>
    </location>
</feature>
<evidence type="ECO:0000313" key="3">
    <source>
        <dbReference type="EMBL" id="PRY36471.1"/>
    </source>
</evidence>
<reference evidence="3 4" key="1">
    <citation type="submission" date="2018-03" db="EMBL/GenBank/DDBJ databases">
        <title>Genomic Encyclopedia of Archaeal and Bacterial Type Strains, Phase II (KMG-II): from individual species to whole genera.</title>
        <authorList>
            <person name="Goeker M."/>
        </authorList>
    </citation>
    <scope>NUCLEOTIDE SEQUENCE [LARGE SCALE GENOMIC DNA]</scope>
    <source>
        <strain evidence="3 4">DSM 28354</strain>
    </source>
</reference>
<dbReference type="EMBL" id="PVTE01000012">
    <property type="protein sequence ID" value="PRY36471.1"/>
    <property type="molecule type" value="Genomic_DNA"/>
</dbReference>
<feature type="domain" description="Alginate export" evidence="2">
    <location>
        <begin position="28"/>
        <end position="142"/>
    </location>
</feature>
<accession>A0A2T0SSS6</accession>
<dbReference type="InterPro" id="IPR025388">
    <property type="entry name" value="Alginate_export_dom"/>
</dbReference>
<organism evidence="3 4">
    <name type="scientific">Spirosoma oryzae</name>
    <dbReference type="NCBI Taxonomy" id="1469603"/>
    <lineage>
        <taxon>Bacteria</taxon>
        <taxon>Pseudomonadati</taxon>
        <taxon>Bacteroidota</taxon>
        <taxon>Cytophagia</taxon>
        <taxon>Cytophagales</taxon>
        <taxon>Cytophagaceae</taxon>
        <taxon>Spirosoma</taxon>
    </lineage>
</organism>
<gene>
    <name evidence="3" type="ORF">CLV58_11261</name>
</gene>
<name>A0A2T0SSS6_9BACT</name>
<dbReference type="RefSeq" id="WP_211300861.1">
    <property type="nucleotide sequence ID" value="NZ_PVTE01000012.1"/>
</dbReference>
<dbReference type="AlphaFoldDB" id="A0A2T0SSS6"/>
<protein>
    <submittedName>
        <fullName evidence="3">Alginate export protein</fullName>
    </submittedName>
</protein>
<proteinExistence type="predicted"/>